<dbReference type="Gene3D" id="6.10.340.10">
    <property type="match status" value="1"/>
</dbReference>
<dbReference type="AlphaFoldDB" id="F5YPD2"/>
<evidence type="ECO:0000313" key="4">
    <source>
        <dbReference type="EMBL" id="AEF85432.1"/>
    </source>
</evidence>
<dbReference type="CDD" id="cd06225">
    <property type="entry name" value="HAMP"/>
    <property type="match status" value="1"/>
</dbReference>
<dbReference type="SMART" id="SM00331">
    <property type="entry name" value="PP2C_SIG"/>
    <property type="match status" value="1"/>
</dbReference>
<dbReference type="PANTHER" id="PTHR43156:SF2">
    <property type="entry name" value="STAGE II SPORULATION PROTEIN E"/>
    <property type="match status" value="1"/>
</dbReference>
<gene>
    <name evidence="4" type="ordered locus">TREPR_1574</name>
</gene>
<keyword evidence="1" id="KW-0378">Hydrolase</keyword>
<keyword evidence="5" id="KW-1185">Reference proteome</keyword>
<dbReference type="InterPro" id="IPR001932">
    <property type="entry name" value="PPM-type_phosphatase-like_dom"/>
</dbReference>
<dbReference type="SMART" id="SM00304">
    <property type="entry name" value="HAMP"/>
    <property type="match status" value="1"/>
</dbReference>
<feature type="transmembrane region" description="Helical" evidence="2">
    <location>
        <begin position="83"/>
        <end position="105"/>
    </location>
</feature>
<dbReference type="SUPFAM" id="SSF81606">
    <property type="entry name" value="PP2C-like"/>
    <property type="match status" value="1"/>
</dbReference>
<dbReference type="STRING" id="545694.TREPR_1574"/>
<dbReference type="PANTHER" id="PTHR43156">
    <property type="entry name" value="STAGE II SPORULATION PROTEIN E-RELATED"/>
    <property type="match status" value="1"/>
</dbReference>
<dbReference type="Pfam" id="PF00672">
    <property type="entry name" value="HAMP"/>
    <property type="match status" value="1"/>
</dbReference>
<dbReference type="KEGG" id="tpi:TREPR_1574"/>
<dbReference type="GO" id="GO:0016020">
    <property type="term" value="C:membrane"/>
    <property type="evidence" value="ECO:0007669"/>
    <property type="project" value="InterPro"/>
</dbReference>
<dbReference type="eggNOG" id="COG2208">
    <property type="taxonomic scope" value="Bacteria"/>
</dbReference>
<keyword evidence="2" id="KW-0812">Transmembrane</keyword>
<evidence type="ECO:0000313" key="5">
    <source>
        <dbReference type="Proteomes" id="UP000009223"/>
    </source>
</evidence>
<dbReference type="GO" id="GO:0007165">
    <property type="term" value="P:signal transduction"/>
    <property type="evidence" value="ECO:0007669"/>
    <property type="project" value="InterPro"/>
</dbReference>
<dbReference type="Pfam" id="PF07228">
    <property type="entry name" value="SpoIIE"/>
    <property type="match status" value="1"/>
</dbReference>
<dbReference type="InterPro" id="IPR052016">
    <property type="entry name" value="Bact_Sigma-Reg"/>
</dbReference>
<proteinExistence type="predicted"/>
<feature type="transmembrane region" description="Helical" evidence="2">
    <location>
        <begin position="149"/>
        <end position="172"/>
    </location>
</feature>
<dbReference type="InterPro" id="IPR036457">
    <property type="entry name" value="PPM-type-like_dom_sf"/>
</dbReference>
<feature type="transmembrane region" description="Helical" evidence="2">
    <location>
        <begin position="407"/>
        <end position="431"/>
    </location>
</feature>
<reference evidence="5" key="1">
    <citation type="submission" date="2009-12" db="EMBL/GenBank/DDBJ databases">
        <title>Complete sequence of Treponema primitia strain ZAS-2.</title>
        <authorList>
            <person name="Tetu S.G."/>
            <person name="Matson E."/>
            <person name="Ren Q."/>
            <person name="Seshadri R."/>
            <person name="Elbourne L."/>
            <person name="Hassan K.A."/>
            <person name="Durkin A."/>
            <person name="Radune D."/>
            <person name="Mohamoud Y."/>
            <person name="Shay R."/>
            <person name="Jin S."/>
            <person name="Zhang X."/>
            <person name="Lucey K."/>
            <person name="Ballor N.R."/>
            <person name="Ottesen E."/>
            <person name="Rosenthal R."/>
            <person name="Allen A."/>
            <person name="Leadbetter J.R."/>
            <person name="Paulsen I.T."/>
        </authorList>
    </citation>
    <scope>NUCLEOTIDE SEQUENCE [LARGE SCALE GENOMIC DNA]</scope>
    <source>
        <strain evidence="5">ATCC BAA-887 / DSM 12427 / ZAS-2</strain>
    </source>
</reference>
<evidence type="ECO:0000256" key="1">
    <source>
        <dbReference type="ARBA" id="ARBA00022801"/>
    </source>
</evidence>
<evidence type="ECO:0000259" key="3">
    <source>
        <dbReference type="PROSITE" id="PS50885"/>
    </source>
</evidence>
<dbReference type="PROSITE" id="PS50885">
    <property type="entry name" value="HAMP"/>
    <property type="match status" value="1"/>
</dbReference>
<keyword evidence="2" id="KW-0472">Membrane</keyword>
<dbReference type="Gene3D" id="3.60.40.10">
    <property type="entry name" value="PPM-type phosphatase domain"/>
    <property type="match status" value="1"/>
</dbReference>
<dbReference type="EMBL" id="CP001843">
    <property type="protein sequence ID" value="AEF85432.1"/>
    <property type="molecule type" value="Genomic_DNA"/>
</dbReference>
<evidence type="ECO:0000256" key="2">
    <source>
        <dbReference type="SAM" id="Phobius"/>
    </source>
</evidence>
<reference evidence="4 5" key="2">
    <citation type="journal article" date="2011" name="ISME J.">
        <title>RNA-seq reveals cooperative metabolic interactions between two termite-gut spirochete species in co-culture.</title>
        <authorList>
            <person name="Rosenthal A.Z."/>
            <person name="Matson E.G."/>
            <person name="Eldar A."/>
            <person name="Leadbetter J.R."/>
        </authorList>
    </citation>
    <scope>NUCLEOTIDE SEQUENCE [LARGE SCALE GENOMIC DNA]</scope>
    <source>
        <strain evidence="5">ATCC BAA-887 / DSM 12427 / ZAS-2</strain>
    </source>
</reference>
<dbReference type="GO" id="GO:0016791">
    <property type="term" value="F:phosphatase activity"/>
    <property type="evidence" value="ECO:0007669"/>
    <property type="project" value="TreeGrafter"/>
</dbReference>
<keyword evidence="2" id="KW-1133">Transmembrane helix</keyword>
<organism evidence="4 5">
    <name type="scientific">Treponema primitia (strain ATCC BAA-887 / DSM 12427 / ZAS-2)</name>
    <dbReference type="NCBI Taxonomy" id="545694"/>
    <lineage>
        <taxon>Bacteria</taxon>
        <taxon>Pseudomonadati</taxon>
        <taxon>Spirochaetota</taxon>
        <taxon>Spirochaetia</taxon>
        <taxon>Spirochaetales</taxon>
        <taxon>Treponemataceae</taxon>
        <taxon>Treponema</taxon>
    </lineage>
</organism>
<dbReference type="InterPro" id="IPR003660">
    <property type="entry name" value="HAMP_dom"/>
</dbReference>
<name>F5YPD2_TREPZ</name>
<accession>F5YPD2</accession>
<dbReference type="Proteomes" id="UP000009223">
    <property type="component" value="Chromosome"/>
</dbReference>
<feature type="domain" description="HAMP" evidence="3">
    <location>
        <begin position="428"/>
        <end position="485"/>
    </location>
</feature>
<sequence>MVLWVIFSLLVAALPVYGDGDPGADRLNPATARIFENPQPDQSARILTELEQAGTGKIGNFPRPWKPSWTGQGNWHYPFDMTLWIVIGIAILCGIGMVASIRGIASVLADEAAIRLETMALITGDLMPGEKNKRLKKIKRKGMGLRLKLASFTIALVLAVVVIVANPLYVLMTRTQEETLLQGLWDRSTVLMEGLASNARAHLSSRNILEMALLPDQISSVPETNYVTISGFSPGGTIFDDHIWATNDPDIKSKINTADFQPGVSLITDVLTPKLAAFTSEMDDSALKAVGNIHYSITSLIEEERFLAPRTDTASLRHIQDIQVSVRELEIRLAERLTEVARDIRSEPHFSTKHVDRSKGTTFIFYRAILFRQGAENVYFRGLIRLEVSIDSIIAQIAEGKRSLLRIIQVVALTAILIGILGAFTLATLIIRPIKKLLAHVERIRDTDDKAKLAGVDIDIKTHDEIAVLGNTINDMTHGLVNAALASQDLTIGKEVQKKFIPLEIDHEGNKLSSGFKDTRNVQFFGYYEGAQGVSGDYFDYQDLDGRYFAIIKCDVAGKGIPAALIMIQVATMFLNYCKQWKPTEKGFHIEEVVYQINGFIETLAFKGRFAAFTLALFDSETGIIRFCNAGDNIIHIYDASAKKMKTITLPQTPATGVLPNFVVESKGGYTVQTLTIGRGDMLLLYTDGIEEAKRKFRDASFKEILCTEGPNDSPHTNHVSGQGNEALGADRVEAIINAVMNRELYTLSKYHTGEGEGVLQFDFSSCKGTVEETIMALVSVEKMFRLYKSPQADENSRIPVDKKVDSFLKLHFRQYRNYCSQTRENPGNDAYMYYTHVQEDEQYDDLTIVGIYRK</sequence>
<protein>
    <submittedName>
        <fullName evidence="4">Hamp domain protein</fullName>
    </submittedName>
</protein>
<dbReference type="HOGENOM" id="CLU_333971_0_0_12"/>